<keyword evidence="2" id="KW-0808">Transferase</keyword>
<dbReference type="SUPFAM" id="SSF53335">
    <property type="entry name" value="S-adenosyl-L-methionine-dependent methyltransferases"/>
    <property type="match status" value="1"/>
</dbReference>
<dbReference type="EMBL" id="BDQG01000001">
    <property type="protein sequence ID" value="GAW66653.1"/>
    <property type="molecule type" value="Genomic_DNA"/>
</dbReference>
<dbReference type="PANTHER" id="PTHR32026:SF10">
    <property type="entry name" value="METHYLTRANSFERASE-LIKE PROTEIN 24-RELATED"/>
    <property type="match status" value="1"/>
</dbReference>
<dbReference type="InterPro" id="IPR006342">
    <property type="entry name" value="FkbM_mtfrase"/>
</dbReference>
<comment type="caution">
    <text evidence="2">The sequence shown here is derived from an EMBL/GenBank/DDBJ whole genome shotgun (WGS) entry which is preliminary data.</text>
</comment>
<proteinExistence type="predicted"/>
<keyword evidence="2" id="KW-0489">Methyltransferase</keyword>
<sequence>MDLDGVKLLLKQGLEFARGHRLPKSPELSCPTLTLGDPSYGAWTFCPQGLTPGGIVYSFGVGEDISWDLAIIEKYGVTVHAFDPTPRSAEFVKRQSLPGEFVFHPYGLADYDGTALFYPPENSEWVSHTLLRRRSTAGKAIEVQVRRLETIMLLLGHDKINLLKMDIEGAEYGVIPDILNSSLVAGGAEQLLVEFHHRFPGKGVKDTIFCIEALEKAGLRSFHISQNGEDWGFAREDGKVAP</sequence>
<protein>
    <submittedName>
        <fullName evidence="2">FkbM family methyltransferase</fullName>
    </submittedName>
</protein>
<evidence type="ECO:0000313" key="3">
    <source>
        <dbReference type="Proteomes" id="UP000194153"/>
    </source>
</evidence>
<dbReference type="Proteomes" id="UP000194153">
    <property type="component" value="Unassembled WGS sequence"/>
</dbReference>
<organism evidence="2 3">
    <name type="scientific">Geoanaerobacter pelophilus</name>
    <dbReference type="NCBI Taxonomy" id="60036"/>
    <lineage>
        <taxon>Bacteria</taxon>
        <taxon>Pseudomonadati</taxon>
        <taxon>Thermodesulfobacteriota</taxon>
        <taxon>Desulfuromonadia</taxon>
        <taxon>Geobacterales</taxon>
        <taxon>Geobacteraceae</taxon>
        <taxon>Geoanaerobacter</taxon>
    </lineage>
</organism>
<reference evidence="2 3" key="1">
    <citation type="submission" date="2017-04" db="EMBL/GenBank/DDBJ databases">
        <authorList>
            <consortium name="Geobacter pelophilus Genome Sequencing"/>
            <person name="Aoyagi T."/>
            <person name="Koike H."/>
            <person name="Hori T."/>
        </authorList>
    </citation>
    <scope>NUCLEOTIDE SEQUENCE [LARGE SCALE GENOMIC DNA]</scope>
    <source>
        <strain evidence="2 3">Drf2</strain>
    </source>
</reference>
<reference evidence="3" key="2">
    <citation type="submission" date="2017-05" db="EMBL/GenBank/DDBJ databases">
        <title>Draft genome sequence of Geobacter pelophilus, a iron(III)-reducing bacteria.</title>
        <authorList>
            <person name="Aoyagi T."/>
            <person name="Koike H."/>
            <person name="Morita T."/>
            <person name="Sato Y."/>
            <person name="Habe H."/>
            <person name="Hori T."/>
        </authorList>
    </citation>
    <scope>NUCLEOTIDE SEQUENCE [LARGE SCALE GENOMIC DNA]</scope>
    <source>
        <strain evidence="3">Drf2</strain>
    </source>
</reference>
<dbReference type="NCBIfam" id="TIGR01444">
    <property type="entry name" value="fkbM_fam"/>
    <property type="match status" value="1"/>
</dbReference>
<dbReference type="InterPro" id="IPR029063">
    <property type="entry name" value="SAM-dependent_MTases_sf"/>
</dbReference>
<dbReference type="Pfam" id="PF05050">
    <property type="entry name" value="Methyltransf_21"/>
    <property type="match status" value="1"/>
</dbReference>
<keyword evidence="3" id="KW-1185">Reference proteome</keyword>
<dbReference type="InterPro" id="IPR026913">
    <property type="entry name" value="METTL24"/>
</dbReference>
<dbReference type="Gene3D" id="3.40.50.150">
    <property type="entry name" value="Vaccinia Virus protein VP39"/>
    <property type="match status" value="1"/>
</dbReference>
<dbReference type="GO" id="GO:0032259">
    <property type="term" value="P:methylation"/>
    <property type="evidence" value="ECO:0007669"/>
    <property type="project" value="UniProtKB-KW"/>
</dbReference>
<dbReference type="RefSeq" id="WP_085812988.1">
    <property type="nucleotide sequence ID" value="NZ_BDQG01000001.1"/>
</dbReference>
<evidence type="ECO:0000259" key="1">
    <source>
        <dbReference type="Pfam" id="PF05050"/>
    </source>
</evidence>
<gene>
    <name evidence="2" type="ORF">GPEL0_01r2109</name>
</gene>
<accession>A0ABQ0MHU8</accession>
<dbReference type="PANTHER" id="PTHR32026">
    <property type="entry name" value="METHYLTRANSFERASE-LIKE PROTEIN 24"/>
    <property type="match status" value="1"/>
</dbReference>
<evidence type="ECO:0000313" key="2">
    <source>
        <dbReference type="EMBL" id="GAW66653.1"/>
    </source>
</evidence>
<name>A0ABQ0MHU8_9BACT</name>
<dbReference type="GO" id="GO:0008168">
    <property type="term" value="F:methyltransferase activity"/>
    <property type="evidence" value="ECO:0007669"/>
    <property type="project" value="UniProtKB-KW"/>
</dbReference>
<feature type="domain" description="Methyltransferase FkbM" evidence="1">
    <location>
        <begin position="73"/>
        <end position="206"/>
    </location>
</feature>